<dbReference type="GeneID" id="25904929"/>
<name>A0A0L0G2M0_9EUKA</name>
<gene>
    <name evidence="1" type="ORF">SARC_04425</name>
</gene>
<dbReference type="AlphaFoldDB" id="A0A0L0G2M0"/>
<accession>A0A0L0G2M0</accession>
<sequence length="142" mass="16133">MTVFYLPLNSSTEARVEHYRNPPEIGNSQPVVVWDDFNNKARLYGHTSTNNGFRKKAVEAPTLGAWRLQYLHTGGSIGTEHAYHRPTTPASPQTYLLADHGIYEDHKFDSIVRWAQMNQYSVSGECLRPNHHPSVASRDQII</sequence>
<organism evidence="1 2">
    <name type="scientific">Sphaeroforma arctica JP610</name>
    <dbReference type="NCBI Taxonomy" id="667725"/>
    <lineage>
        <taxon>Eukaryota</taxon>
        <taxon>Ichthyosporea</taxon>
        <taxon>Ichthyophonida</taxon>
        <taxon>Sphaeroforma</taxon>
    </lineage>
</organism>
<dbReference type="EMBL" id="KQ241843">
    <property type="protein sequence ID" value="KNC83330.1"/>
    <property type="molecule type" value="Genomic_DNA"/>
</dbReference>
<evidence type="ECO:0000313" key="2">
    <source>
        <dbReference type="Proteomes" id="UP000054560"/>
    </source>
</evidence>
<dbReference type="RefSeq" id="XP_014157232.1">
    <property type="nucleotide sequence ID" value="XM_014301757.1"/>
</dbReference>
<keyword evidence="2" id="KW-1185">Reference proteome</keyword>
<evidence type="ECO:0000313" key="1">
    <source>
        <dbReference type="EMBL" id="KNC83330.1"/>
    </source>
</evidence>
<protein>
    <submittedName>
        <fullName evidence="1">Uncharacterized protein</fullName>
    </submittedName>
</protein>
<reference evidence="1 2" key="1">
    <citation type="submission" date="2011-02" db="EMBL/GenBank/DDBJ databases">
        <title>The Genome Sequence of Sphaeroforma arctica JP610.</title>
        <authorList>
            <consortium name="The Broad Institute Genome Sequencing Platform"/>
            <person name="Russ C."/>
            <person name="Cuomo C."/>
            <person name="Young S.K."/>
            <person name="Zeng Q."/>
            <person name="Gargeya S."/>
            <person name="Alvarado L."/>
            <person name="Berlin A."/>
            <person name="Chapman S.B."/>
            <person name="Chen Z."/>
            <person name="Freedman E."/>
            <person name="Gellesch M."/>
            <person name="Goldberg J."/>
            <person name="Griggs A."/>
            <person name="Gujja S."/>
            <person name="Heilman E."/>
            <person name="Heiman D."/>
            <person name="Howarth C."/>
            <person name="Mehta T."/>
            <person name="Neiman D."/>
            <person name="Pearson M."/>
            <person name="Roberts A."/>
            <person name="Saif S."/>
            <person name="Shea T."/>
            <person name="Shenoy N."/>
            <person name="Sisk P."/>
            <person name="Stolte C."/>
            <person name="Sykes S."/>
            <person name="White J."/>
            <person name="Yandava C."/>
            <person name="Burger G."/>
            <person name="Gray M.W."/>
            <person name="Holland P.W.H."/>
            <person name="King N."/>
            <person name="Lang F.B.F."/>
            <person name="Roger A.J."/>
            <person name="Ruiz-Trillo I."/>
            <person name="Haas B."/>
            <person name="Nusbaum C."/>
            <person name="Birren B."/>
        </authorList>
    </citation>
    <scope>NUCLEOTIDE SEQUENCE [LARGE SCALE GENOMIC DNA]</scope>
    <source>
        <strain evidence="1 2">JP610</strain>
    </source>
</reference>
<proteinExistence type="predicted"/>
<dbReference type="Proteomes" id="UP000054560">
    <property type="component" value="Unassembled WGS sequence"/>
</dbReference>